<evidence type="ECO:0000313" key="2">
    <source>
        <dbReference type="EMBL" id="KJE25032.1"/>
    </source>
</evidence>
<name>A0A0D8BNQ0_9ACTN</name>
<comment type="caution">
    <text evidence="2">The sequence shown here is derived from an EMBL/GenBank/DDBJ whole genome shotgun (WGS) entry which is preliminary data.</text>
</comment>
<evidence type="ECO:0000313" key="3">
    <source>
        <dbReference type="Proteomes" id="UP000032545"/>
    </source>
</evidence>
<protein>
    <submittedName>
        <fullName evidence="2">Beta-lactamase enzyme family</fullName>
    </submittedName>
</protein>
<evidence type="ECO:0000259" key="1">
    <source>
        <dbReference type="Pfam" id="PF13354"/>
    </source>
</evidence>
<dbReference type="PATRIC" id="fig|1502723.3.peg.2252"/>
<feature type="domain" description="Beta-lactamase class A catalytic" evidence="1">
    <location>
        <begin position="159"/>
        <end position="297"/>
    </location>
</feature>
<dbReference type="AlphaFoldDB" id="A0A0D8BNQ0"/>
<dbReference type="EMBL" id="JYFN01000003">
    <property type="protein sequence ID" value="KJE25032.1"/>
    <property type="molecule type" value="Genomic_DNA"/>
</dbReference>
<dbReference type="Gene3D" id="3.40.710.10">
    <property type="entry name" value="DD-peptidase/beta-lactamase superfamily"/>
    <property type="match status" value="1"/>
</dbReference>
<proteinExistence type="predicted"/>
<keyword evidence="3" id="KW-1185">Reference proteome</keyword>
<sequence>MYWPAGEAPGSAGLGGPLAVGAPAAVSAPASAARAGGLGIISPALVRRRVEAVGTGGAAAPATDGALATRQAGGLATVEPIAAVRGAASSGLAARFRGYLAGRPGHVSVAMYDAVAGTTAVYTDPAVAGYETASSVKLDILTALVQRAGASGRLTAREQALARRMISVSDNAAASALWADVGGAPAMNAFFARLGMHATTAGPGGKWGLTRTTGADQLAVLRAIAYPGTLSAAGRATVSSLLRTVIPAQRWGLTGGVAAGVAVELKNGWLPRTSGWVITSLAHVHGAGRDYIMAVYTKNGPSMQSGITTVQGLSTLAWKAARSSTSAG</sequence>
<accession>A0A0D8BNQ0</accession>
<dbReference type="GO" id="GO:0046677">
    <property type="term" value="P:response to antibiotic"/>
    <property type="evidence" value="ECO:0007669"/>
    <property type="project" value="InterPro"/>
</dbReference>
<dbReference type="SUPFAM" id="SSF56601">
    <property type="entry name" value="beta-lactamase/transpeptidase-like"/>
    <property type="match status" value="1"/>
</dbReference>
<dbReference type="PANTHER" id="PTHR35333:SF3">
    <property type="entry name" value="BETA-LACTAMASE-TYPE TRANSPEPTIDASE FOLD CONTAINING PROTEIN"/>
    <property type="match status" value="1"/>
</dbReference>
<dbReference type="InterPro" id="IPR000871">
    <property type="entry name" value="Beta-lactam_class-A"/>
</dbReference>
<reference evidence="3" key="1">
    <citation type="submission" date="2015-02" db="EMBL/GenBank/DDBJ databases">
        <title>Draft Genome of Frankia sp. CpI1-S.</title>
        <authorList>
            <person name="Oshone R.T."/>
            <person name="Ngom M."/>
            <person name="Ghodhbane-Gtari F."/>
            <person name="Gtari M."/>
            <person name="Morris K."/>
            <person name="Thomas K."/>
            <person name="Sen A."/>
            <person name="Tisa L.S."/>
        </authorList>
    </citation>
    <scope>NUCLEOTIDE SEQUENCE [LARGE SCALE GENOMIC DNA]</scope>
    <source>
        <strain evidence="3">CpI1-S</strain>
    </source>
</reference>
<dbReference type="Proteomes" id="UP000032545">
    <property type="component" value="Unassembled WGS sequence"/>
</dbReference>
<dbReference type="InterPro" id="IPR045155">
    <property type="entry name" value="Beta-lactam_cat"/>
</dbReference>
<dbReference type="Pfam" id="PF13354">
    <property type="entry name" value="Beta-lactamase2"/>
    <property type="match status" value="1"/>
</dbReference>
<gene>
    <name evidence="2" type="ORF">FF36_00644</name>
</gene>
<dbReference type="PANTHER" id="PTHR35333">
    <property type="entry name" value="BETA-LACTAMASE"/>
    <property type="match status" value="1"/>
</dbReference>
<dbReference type="InterPro" id="IPR012338">
    <property type="entry name" value="Beta-lactam/transpept-like"/>
</dbReference>
<dbReference type="GO" id="GO:0008800">
    <property type="term" value="F:beta-lactamase activity"/>
    <property type="evidence" value="ECO:0007669"/>
    <property type="project" value="InterPro"/>
</dbReference>
<organism evidence="2 3">
    <name type="scientific">Frankia torreyi</name>
    <dbReference type="NCBI Taxonomy" id="1856"/>
    <lineage>
        <taxon>Bacteria</taxon>
        <taxon>Bacillati</taxon>
        <taxon>Actinomycetota</taxon>
        <taxon>Actinomycetes</taxon>
        <taxon>Frankiales</taxon>
        <taxon>Frankiaceae</taxon>
        <taxon>Frankia</taxon>
    </lineage>
</organism>
<reference evidence="2 3" key="2">
    <citation type="journal article" date="2016" name="Genome Announc.">
        <title>Permanent Draft Genome Sequences for Two Variants of Frankia sp. Strain CpI1, the First Frankia Strain Isolated from Root Nodules of Comptonia peregrina.</title>
        <authorList>
            <person name="Oshone R."/>
            <person name="Hurst S.G.IV."/>
            <person name="Abebe-Akele F."/>
            <person name="Simpson S."/>
            <person name="Morris K."/>
            <person name="Thomas W.K."/>
            <person name="Tisa L.S."/>
        </authorList>
    </citation>
    <scope>NUCLEOTIDE SEQUENCE [LARGE SCALE GENOMIC DNA]</scope>
    <source>
        <strain evidence="3">CpI1-S</strain>
    </source>
</reference>
<dbReference type="GO" id="GO:0030655">
    <property type="term" value="P:beta-lactam antibiotic catabolic process"/>
    <property type="evidence" value="ECO:0007669"/>
    <property type="project" value="InterPro"/>
</dbReference>